<sequence>MPFIKVNLNGRKYVISGLTERTSSKHILCSLARVDSTFQLETTDFSDMSVEVVERDKEVRNSRSRTRQKRVRHSSTSSLEITEWKNCLRGAVSEKSCLRHVCVMDNKKRQELDEAASRSKAGKCSRKLLFAETAPGKEKSLKSKSEFPKRIQETSSEDQGVTRNGRENENEKGEVKRRKRKTKKRPVSQDITSWKDKNESKESGGKTKFGEKEWKSADDVRENKSSHVSSCEKMDEKMGKKRKKTVEHHSRKPKHLHCHKSDTKSGNNDQYIVVDAINKPSEYRRVHRHVREELNKIKIEKVVSRTVDQRLADFHVACLHSSQRIHPGIQQQNEEETKRKLIQLINSQRKCLKALGKADKQTKKALNRYKRYLDLDKEKIPLYNVSFDREKIVKERERRSSDTDHDTGISEQHSDSSTENKQTTIYDLYKYDVKINGVVSDDVIKSGEEMENEESKTVDSPSIEDDKTWDIMGKVNSKTDDVSKNDLTVDPVKSYDVIKSKDLETLDVINNDLLNNVTEDVAEMDGFDNEHVINDVEVSDFGKGNESDQDVIIAKQTEILPYDQSEISSTAVPCCSADSFTVSTVSEISDYCSHSNSIDSQPRDIQGCQEVLMQEKARELELKQKIDRFSGEMRLMDLRILEQNKMADVLESLKNLNNELVRDDKETEPDEQTLKIEKKNLRKSIKLSMNLYEYQKGEMNDNALSLQIIEAQIKRKRWHVESAVRDLGHFVTSSLRTQLERIQSLEEVAGIKTSVVFKPQLNGTLV</sequence>
<dbReference type="AlphaFoldDB" id="A0A6P8GWD8"/>
<feature type="compositionally biased region" description="Basic and acidic residues" evidence="1">
    <location>
        <begin position="135"/>
        <end position="152"/>
    </location>
</feature>
<evidence type="ECO:0000313" key="4">
    <source>
        <dbReference type="RefSeq" id="XP_031548561.1"/>
    </source>
</evidence>
<evidence type="ECO:0000313" key="3">
    <source>
        <dbReference type="RefSeq" id="XP_031548553.1"/>
    </source>
</evidence>
<dbReference type="KEGG" id="aten:116286230"/>
<dbReference type="GeneID" id="116286230"/>
<gene>
    <name evidence="3 4 5" type="primary">LOC116286230</name>
</gene>
<accession>A0A6P8GWD8</accession>
<name>A0A6P8GWD8_ACTTE</name>
<protein>
    <submittedName>
        <fullName evidence="3 4">Uncharacterized protein LOC116286230</fullName>
    </submittedName>
</protein>
<dbReference type="RefSeq" id="XP_031548569.1">
    <property type="nucleotide sequence ID" value="XM_031692709.1"/>
</dbReference>
<organism evidence="2 5">
    <name type="scientific">Actinia tenebrosa</name>
    <name type="common">Australian red waratah sea anemone</name>
    <dbReference type="NCBI Taxonomy" id="6105"/>
    <lineage>
        <taxon>Eukaryota</taxon>
        <taxon>Metazoa</taxon>
        <taxon>Cnidaria</taxon>
        <taxon>Anthozoa</taxon>
        <taxon>Hexacorallia</taxon>
        <taxon>Actiniaria</taxon>
        <taxon>Actiniidae</taxon>
        <taxon>Actinia</taxon>
    </lineage>
</organism>
<feature type="region of interest" description="Disordered" evidence="1">
    <location>
        <begin position="395"/>
        <end position="420"/>
    </location>
</feature>
<dbReference type="Proteomes" id="UP000515163">
    <property type="component" value="Unplaced"/>
</dbReference>
<evidence type="ECO:0000313" key="5">
    <source>
        <dbReference type="RefSeq" id="XP_031548569.1"/>
    </source>
</evidence>
<proteinExistence type="predicted"/>
<feature type="compositionally biased region" description="Basic residues" evidence="1">
    <location>
        <begin position="175"/>
        <end position="186"/>
    </location>
</feature>
<evidence type="ECO:0000256" key="1">
    <source>
        <dbReference type="SAM" id="MobiDB-lite"/>
    </source>
</evidence>
<dbReference type="RefSeq" id="XP_031548553.1">
    <property type="nucleotide sequence ID" value="XM_031692693.1"/>
</dbReference>
<reference evidence="3 4" key="1">
    <citation type="submission" date="2025-04" db="UniProtKB">
        <authorList>
            <consortium name="RefSeq"/>
        </authorList>
    </citation>
    <scope>IDENTIFICATION</scope>
    <source>
        <tissue evidence="3 4">Tentacle</tissue>
    </source>
</reference>
<feature type="region of interest" description="Disordered" evidence="1">
    <location>
        <begin position="135"/>
        <end position="267"/>
    </location>
</feature>
<feature type="compositionally biased region" description="Basic residues" evidence="1">
    <location>
        <begin position="239"/>
        <end position="258"/>
    </location>
</feature>
<dbReference type="RefSeq" id="XP_031548561.1">
    <property type="nucleotide sequence ID" value="XM_031692701.1"/>
</dbReference>
<evidence type="ECO:0000313" key="2">
    <source>
        <dbReference type="Proteomes" id="UP000515163"/>
    </source>
</evidence>
<feature type="compositionally biased region" description="Basic and acidic residues" evidence="1">
    <location>
        <begin position="193"/>
        <end position="238"/>
    </location>
</feature>
<feature type="compositionally biased region" description="Basic and acidic residues" evidence="1">
    <location>
        <begin position="164"/>
        <end position="174"/>
    </location>
</feature>
<feature type="compositionally biased region" description="Basic and acidic residues" evidence="1">
    <location>
        <begin position="395"/>
        <end position="418"/>
    </location>
</feature>
<keyword evidence="2" id="KW-1185">Reference proteome</keyword>
<dbReference type="OrthoDB" id="5956874at2759"/>